<protein>
    <submittedName>
        <fullName evidence="1">Uncharacterized protein</fullName>
    </submittedName>
</protein>
<dbReference type="Gene3D" id="3.30.460.10">
    <property type="entry name" value="Beta Polymerase, domain 2"/>
    <property type="match status" value="1"/>
</dbReference>
<dbReference type="SUPFAM" id="SSF46785">
    <property type="entry name" value="Winged helix' DNA-binding domain"/>
    <property type="match status" value="1"/>
</dbReference>
<dbReference type="Gene3D" id="1.10.10.10">
    <property type="entry name" value="Winged helix-like DNA-binding domain superfamily/Winged helix DNA-binding domain"/>
    <property type="match status" value="1"/>
</dbReference>
<evidence type="ECO:0000313" key="2">
    <source>
        <dbReference type="Proteomes" id="UP000194137"/>
    </source>
</evidence>
<dbReference type="CDD" id="cd00090">
    <property type="entry name" value="HTH_ARSR"/>
    <property type="match status" value="1"/>
</dbReference>
<dbReference type="InterPro" id="IPR036388">
    <property type="entry name" value="WH-like_DNA-bd_sf"/>
</dbReference>
<dbReference type="RefSeq" id="WP_086089292.1">
    <property type="nucleotide sequence ID" value="NZ_CP021112.1"/>
</dbReference>
<reference evidence="1 2" key="1">
    <citation type="submission" date="2017-05" db="EMBL/GenBank/DDBJ databases">
        <title>Full genome sequence of Pseudorhodoplanes sinuspersici.</title>
        <authorList>
            <person name="Dastgheib S.M.M."/>
            <person name="Shavandi M."/>
            <person name="Tirandaz H."/>
        </authorList>
    </citation>
    <scope>NUCLEOTIDE SEQUENCE [LARGE SCALE GENOMIC DNA]</scope>
    <source>
        <strain evidence="1 2">RIPI110</strain>
    </source>
</reference>
<dbReference type="Pfam" id="PF18765">
    <property type="entry name" value="Polbeta"/>
    <property type="match status" value="1"/>
</dbReference>
<keyword evidence="2" id="KW-1185">Reference proteome</keyword>
<proteinExistence type="predicted"/>
<dbReference type="SUPFAM" id="SSF81301">
    <property type="entry name" value="Nucleotidyltransferase"/>
    <property type="match status" value="1"/>
</dbReference>
<dbReference type="AlphaFoldDB" id="A0A1W6ZU13"/>
<dbReference type="InterPro" id="IPR011991">
    <property type="entry name" value="ArsR-like_HTH"/>
</dbReference>
<dbReference type="InterPro" id="IPR043519">
    <property type="entry name" value="NT_sf"/>
</dbReference>
<name>A0A1W6ZU13_9HYPH</name>
<dbReference type="OrthoDB" id="8223306at2"/>
<accession>A0A1W6ZU13</accession>
<sequence>MGKKSGTPSGLAKALFSRVQLRVLAILFGHPDRSFNASEIIKLAASGSGAVQRELQRLADVKILNVEMSGNRKLYSVNRESPVFEELQSLVRKTVGLVEPIRAALTRFADRIDAAFVYGSVAKATDTATSDIDLMIITDDVTYGEIFKALQDAEAVLHRPINPSVMTLQDWRRRHDEQNSFVTRIISQPHLFVMGDAHAIA</sequence>
<dbReference type="InterPro" id="IPR036390">
    <property type="entry name" value="WH_DNA-bd_sf"/>
</dbReference>
<dbReference type="EMBL" id="CP021112">
    <property type="protein sequence ID" value="ARQ00897.1"/>
    <property type="molecule type" value="Genomic_DNA"/>
</dbReference>
<dbReference type="Proteomes" id="UP000194137">
    <property type="component" value="Chromosome"/>
</dbReference>
<dbReference type="GO" id="GO:0006355">
    <property type="term" value="P:regulation of DNA-templated transcription"/>
    <property type="evidence" value="ECO:0007669"/>
    <property type="project" value="UniProtKB-ARBA"/>
</dbReference>
<dbReference type="InterPro" id="IPR041633">
    <property type="entry name" value="Polbeta"/>
</dbReference>
<dbReference type="STRING" id="1235591.CAK95_18720"/>
<evidence type="ECO:0000313" key="1">
    <source>
        <dbReference type="EMBL" id="ARQ00897.1"/>
    </source>
</evidence>
<gene>
    <name evidence="1" type="ORF">CAK95_18720</name>
</gene>
<dbReference type="CDD" id="cd05403">
    <property type="entry name" value="NT_KNTase_like"/>
    <property type="match status" value="1"/>
</dbReference>
<organism evidence="1 2">
    <name type="scientific">Pseudorhodoplanes sinuspersici</name>
    <dbReference type="NCBI Taxonomy" id="1235591"/>
    <lineage>
        <taxon>Bacteria</taxon>
        <taxon>Pseudomonadati</taxon>
        <taxon>Pseudomonadota</taxon>
        <taxon>Alphaproteobacteria</taxon>
        <taxon>Hyphomicrobiales</taxon>
        <taxon>Pseudorhodoplanes</taxon>
    </lineage>
</organism>
<dbReference type="KEGG" id="psin:CAK95_18720"/>